<evidence type="ECO:0000256" key="11">
    <source>
        <dbReference type="ARBA" id="ARBA00022840"/>
    </source>
</evidence>
<dbReference type="Pfam" id="PF00512">
    <property type="entry name" value="HisKA"/>
    <property type="match status" value="1"/>
</dbReference>
<dbReference type="InterPro" id="IPR004358">
    <property type="entry name" value="Sig_transdc_His_kin-like_C"/>
</dbReference>
<keyword evidence="12 15" id="KW-1133">Transmembrane helix</keyword>
<accession>A0A1I4HXE2</accession>
<feature type="transmembrane region" description="Helical" evidence="15">
    <location>
        <begin position="161"/>
        <end position="180"/>
    </location>
</feature>
<keyword evidence="8 15" id="KW-0812">Transmembrane</keyword>
<evidence type="ECO:0000256" key="13">
    <source>
        <dbReference type="ARBA" id="ARBA00023012"/>
    </source>
</evidence>
<sequence>MFFQWLKRYMPRGLYTRALIILILPVLSLQLLVSIVFIQRHFEGVTRQMTAAVAIDLRYLRDLADAAPNREAAITSVNAVALPLELAVSWPYDIPDIVSDRQWFDFTGRTVAIRLREAVPQIGAVSMADRRRVTVWIATEQGPMSVDISRTRLSASNPHQLLVIMVVLGAVLTAISYIFLRNQLRPITRMARAAADYGKGRITPYHPGGAAEVRAAGMAFLDMRNRLERQIQQRTMMLSGVSHDLRTPLTRLRLGLSLLDDEEAEPLTRDVDEMQRLLDSFLDFARSDAGDAMERVDPAGIVRDLVADFTRIGLAVTLQPGSGPQVTIPMRPAAIRRALDNLVGNALRYGNKAHIAVHVTDRAIRYVVEDDGPGIPADQHDDAIRPFTRLDAARNQDKGAGVGLGLAIVADIARSHGGVLRLSASDTLGGLKAELVLAR</sequence>
<dbReference type="SUPFAM" id="SSF55874">
    <property type="entry name" value="ATPase domain of HSP90 chaperone/DNA topoisomerase II/histidine kinase"/>
    <property type="match status" value="1"/>
</dbReference>
<evidence type="ECO:0000259" key="17">
    <source>
        <dbReference type="PROSITE" id="PS50885"/>
    </source>
</evidence>
<dbReference type="Gene3D" id="1.10.287.130">
    <property type="match status" value="1"/>
</dbReference>
<protein>
    <recommendedName>
        <fullName evidence="3">histidine kinase</fullName>
        <ecNumber evidence="3">2.7.13.3</ecNumber>
    </recommendedName>
</protein>
<keyword evidence="11" id="KW-0067">ATP-binding</keyword>
<comment type="catalytic activity">
    <reaction evidence="1">
        <text>ATP + protein L-histidine = ADP + protein N-phospho-L-histidine.</text>
        <dbReference type="EC" id="2.7.13.3"/>
    </reaction>
</comment>
<evidence type="ECO:0000256" key="2">
    <source>
        <dbReference type="ARBA" id="ARBA00004429"/>
    </source>
</evidence>
<proteinExistence type="predicted"/>
<dbReference type="CDD" id="cd00082">
    <property type="entry name" value="HisKA"/>
    <property type="match status" value="1"/>
</dbReference>
<dbReference type="InterPro" id="IPR005467">
    <property type="entry name" value="His_kinase_dom"/>
</dbReference>
<evidence type="ECO:0000256" key="3">
    <source>
        <dbReference type="ARBA" id="ARBA00012438"/>
    </source>
</evidence>
<dbReference type="OrthoDB" id="9804645at2"/>
<dbReference type="Pfam" id="PF02518">
    <property type="entry name" value="HATPase_c"/>
    <property type="match status" value="1"/>
</dbReference>
<evidence type="ECO:0000256" key="8">
    <source>
        <dbReference type="ARBA" id="ARBA00022692"/>
    </source>
</evidence>
<keyword evidence="13" id="KW-0902">Two-component regulatory system</keyword>
<evidence type="ECO:0000256" key="12">
    <source>
        <dbReference type="ARBA" id="ARBA00022989"/>
    </source>
</evidence>
<evidence type="ECO:0000256" key="15">
    <source>
        <dbReference type="SAM" id="Phobius"/>
    </source>
</evidence>
<dbReference type="PANTHER" id="PTHR44936">
    <property type="entry name" value="SENSOR PROTEIN CREC"/>
    <property type="match status" value="1"/>
</dbReference>
<dbReference type="Gene3D" id="3.30.565.10">
    <property type="entry name" value="Histidine kinase-like ATPase, C-terminal domain"/>
    <property type="match status" value="1"/>
</dbReference>
<dbReference type="RefSeq" id="WP_090190953.1">
    <property type="nucleotide sequence ID" value="NZ_FOTF01000020.1"/>
</dbReference>
<keyword evidence="19" id="KW-1185">Reference proteome</keyword>
<dbReference type="PROSITE" id="PS50885">
    <property type="entry name" value="HAMP"/>
    <property type="match status" value="1"/>
</dbReference>
<keyword evidence="4" id="KW-1003">Cell membrane</keyword>
<comment type="subcellular location">
    <subcellularLocation>
        <location evidence="2">Cell inner membrane</location>
        <topology evidence="2">Multi-pass membrane protein</topology>
    </subcellularLocation>
</comment>
<evidence type="ECO:0000256" key="1">
    <source>
        <dbReference type="ARBA" id="ARBA00000085"/>
    </source>
</evidence>
<dbReference type="PROSITE" id="PS50109">
    <property type="entry name" value="HIS_KIN"/>
    <property type="match status" value="1"/>
</dbReference>
<dbReference type="EC" id="2.7.13.3" evidence="3"/>
<dbReference type="InterPro" id="IPR050980">
    <property type="entry name" value="2C_sensor_his_kinase"/>
</dbReference>
<keyword evidence="6" id="KW-0597">Phosphoprotein</keyword>
<evidence type="ECO:0000313" key="19">
    <source>
        <dbReference type="Proteomes" id="UP000199550"/>
    </source>
</evidence>
<dbReference type="GO" id="GO:0005886">
    <property type="term" value="C:plasma membrane"/>
    <property type="evidence" value="ECO:0007669"/>
    <property type="project" value="UniProtKB-SubCell"/>
</dbReference>
<keyword evidence="14 15" id="KW-0472">Membrane</keyword>
<dbReference type="EMBL" id="FOTF01000020">
    <property type="protein sequence ID" value="SFL46423.1"/>
    <property type="molecule type" value="Genomic_DNA"/>
</dbReference>
<gene>
    <name evidence="18" type="ORF">SAMN04488004_12045</name>
</gene>
<evidence type="ECO:0000256" key="5">
    <source>
        <dbReference type="ARBA" id="ARBA00022519"/>
    </source>
</evidence>
<evidence type="ECO:0000256" key="10">
    <source>
        <dbReference type="ARBA" id="ARBA00022777"/>
    </source>
</evidence>
<dbReference type="PRINTS" id="PR00344">
    <property type="entry name" value="BCTRLSENSOR"/>
</dbReference>
<feature type="domain" description="HAMP" evidence="17">
    <location>
        <begin position="181"/>
        <end position="232"/>
    </location>
</feature>
<dbReference type="InterPro" id="IPR003660">
    <property type="entry name" value="HAMP_dom"/>
</dbReference>
<dbReference type="AlphaFoldDB" id="A0A1I4HXE2"/>
<dbReference type="SMART" id="SM00387">
    <property type="entry name" value="HATPase_c"/>
    <property type="match status" value="1"/>
</dbReference>
<dbReference type="STRING" id="195913.SAMN04488004_12045"/>
<dbReference type="SMART" id="SM00388">
    <property type="entry name" value="HisKA"/>
    <property type="match status" value="1"/>
</dbReference>
<reference evidence="18 19" key="1">
    <citation type="submission" date="2016-10" db="EMBL/GenBank/DDBJ databases">
        <authorList>
            <person name="de Groot N.N."/>
        </authorList>
    </citation>
    <scope>NUCLEOTIDE SEQUENCE [LARGE SCALE GENOMIC DNA]</scope>
    <source>
        <strain evidence="18 19">DSM 16199</strain>
    </source>
</reference>
<evidence type="ECO:0000313" key="18">
    <source>
        <dbReference type="EMBL" id="SFL46423.1"/>
    </source>
</evidence>
<evidence type="ECO:0000256" key="6">
    <source>
        <dbReference type="ARBA" id="ARBA00022553"/>
    </source>
</evidence>
<organism evidence="18 19">
    <name type="scientific">Loktanella salsilacus</name>
    <dbReference type="NCBI Taxonomy" id="195913"/>
    <lineage>
        <taxon>Bacteria</taxon>
        <taxon>Pseudomonadati</taxon>
        <taxon>Pseudomonadota</taxon>
        <taxon>Alphaproteobacteria</taxon>
        <taxon>Rhodobacterales</taxon>
        <taxon>Roseobacteraceae</taxon>
        <taxon>Loktanella</taxon>
    </lineage>
</organism>
<dbReference type="SUPFAM" id="SSF47384">
    <property type="entry name" value="Homodimeric domain of signal transducing histidine kinase"/>
    <property type="match status" value="1"/>
</dbReference>
<dbReference type="PANTHER" id="PTHR44936:SF5">
    <property type="entry name" value="SENSOR HISTIDINE KINASE ENVZ"/>
    <property type="match status" value="1"/>
</dbReference>
<evidence type="ECO:0000256" key="4">
    <source>
        <dbReference type="ARBA" id="ARBA00022475"/>
    </source>
</evidence>
<evidence type="ECO:0000256" key="14">
    <source>
        <dbReference type="ARBA" id="ARBA00023136"/>
    </source>
</evidence>
<dbReference type="InterPro" id="IPR003661">
    <property type="entry name" value="HisK_dim/P_dom"/>
</dbReference>
<feature type="domain" description="Histidine kinase" evidence="16">
    <location>
        <begin position="240"/>
        <end position="439"/>
    </location>
</feature>
<evidence type="ECO:0000256" key="7">
    <source>
        <dbReference type="ARBA" id="ARBA00022679"/>
    </source>
</evidence>
<keyword evidence="10 18" id="KW-0418">Kinase</keyword>
<evidence type="ECO:0000259" key="16">
    <source>
        <dbReference type="PROSITE" id="PS50109"/>
    </source>
</evidence>
<keyword evidence="7" id="KW-0808">Transferase</keyword>
<dbReference type="InterPro" id="IPR036890">
    <property type="entry name" value="HATPase_C_sf"/>
</dbReference>
<keyword evidence="5" id="KW-0997">Cell inner membrane</keyword>
<dbReference type="Proteomes" id="UP000199550">
    <property type="component" value="Unassembled WGS sequence"/>
</dbReference>
<keyword evidence="9" id="KW-0547">Nucleotide-binding</keyword>
<dbReference type="InterPro" id="IPR036097">
    <property type="entry name" value="HisK_dim/P_sf"/>
</dbReference>
<evidence type="ECO:0000256" key="9">
    <source>
        <dbReference type="ARBA" id="ARBA00022741"/>
    </source>
</evidence>
<name>A0A1I4HXE2_9RHOB</name>
<dbReference type="GO" id="GO:0005524">
    <property type="term" value="F:ATP binding"/>
    <property type="evidence" value="ECO:0007669"/>
    <property type="project" value="UniProtKB-KW"/>
</dbReference>
<dbReference type="InterPro" id="IPR003594">
    <property type="entry name" value="HATPase_dom"/>
</dbReference>
<dbReference type="GO" id="GO:0000155">
    <property type="term" value="F:phosphorelay sensor kinase activity"/>
    <property type="evidence" value="ECO:0007669"/>
    <property type="project" value="InterPro"/>
</dbReference>